<dbReference type="EMBL" id="CP116394">
    <property type="protein sequence ID" value="WCE45696.1"/>
    <property type="molecule type" value="Genomic_DNA"/>
</dbReference>
<feature type="region of interest" description="Disordered" evidence="1">
    <location>
        <begin position="81"/>
        <end position="118"/>
    </location>
</feature>
<evidence type="ECO:0000256" key="2">
    <source>
        <dbReference type="SAM" id="Phobius"/>
    </source>
</evidence>
<sequence length="310" mass="32980">MSEEVEIRHSPQRRTPPAPYSGLRRSATSPKPKPTSHKAPPRPGRAPRAHSIPRLLPIAAVLTLVAGVGIGALAGNHSGAAQKRAASVNPPTTISKSVKKEAQDGPKMSLTPSDHLQGNKVPTGWNGKAIPASGTGAHPAVTGTIAGLSADRQITFSVEVEDGLPIDKQVAADSIFQILNDPRGWSQGGQVSFTRTDKNPQMRIVLGSPTLIDSICAPLDTDGEYSCNNGNFVALNAKRWTASADLWRNAGKSDDDYRIYLVSHEVGHFLGHGHDFECREDGLAKVMMQQTGGMVTQCTPNGWVNPTAKP</sequence>
<gene>
    <name evidence="4" type="ORF">PIG85_08600</name>
</gene>
<name>A0AB38XNI2_9ACTO</name>
<evidence type="ECO:0000313" key="4">
    <source>
        <dbReference type="EMBL" id="WCE45696.1"/>
    </source>
</evidence>
<feature type="compositionally biased region" description="Basic residues" evidence="1">
    <location>
        <begin position="34"/>
        <end position="48"/>
    </location>
</feature>
<dbReference type="KEGG" id="wne:PIG85_08600"/>
<organism evidence="4 5">
    <name type="scientific">Winkia neuii subsp. anitrata</name>
    <dbReference type="NCBI Taxonomy" id="29318"/>
    <lineage>
        <taxon>Bacteria</taxon>
        <taxon>Bacillati</taxon>
        <taxon>Actinomycetota</taxon>
        <taxon>Actinomycetes</taxon>
        <taxon>Actinomycetales</taxon>
        <taxon>Actinomycetaceae</taxon>
        <taxon>Winkia</taxon>
    </lineage>
</organism>
<evidence type="ECO:0000259" key="3">
    <source>
        <dbReference type="Pfam" id="PF11350"/>
    </source>
</evidence>
<dbReference type="RefSeq" id="WP_004807260.1">
    <property type="nucleotide sequence ID" value="NZ_CP116394.1"/>
</dbReference>
<feature type="transmembrane region" description="Helical" evidence="2">
    <location>
        <begin position="55"/>
        <end position="74"/>
    </location>
</feature>
<evidence type="ECO:0000313" key="5">
    <source>
        <dbReference type="Proteomes" id="UP001211044"/>
    </source>
</evidence>
<dbReference type="SUPFAM" id="SSF55486">
    <property type="entry name" value="Metalloproteases ('zincins'), catalytic domain"/>
    <property type="match status" value="1"/>
</dbReference>
<proteinExistence type="predicted"/>
<feature type="region of interest" description="Disordered" evidence="1">
    <location>
        <begin position="1"/>
        <end position="49"/>
    </location>
</feature>
<dbReference type="AlphaFoldDB" id="A0AB38XNI2"/>
<accession>A0AB38XNI2</accession>
<protein>
    <submittedName>
        <fullName evidence="4">DUF3152 domain-containing protein</fullName>
    </submittedName>
</protein>
<feature type="domain" description="DUF3152" evidence="3">
    <location>
        <begin position="126"/>
        <end position="293"/>
    </location>
</feature>
<keyword evidence="2" id="KW-0812">Transmembrane</keyword>
<reference evidence="4" key="1">
    <citation type="submission" date="2023-01" db="EMBL/GenBank/DDBJ databases">
        <title>Comparative Genomic Analysis of the Clinically-Derived Winkia Strain NY0527 Provides Evidence into the Taxonomic Reassignment of Winkia neuii and Characterizes Their Virulence Traits.</title>
        <authorList>
            <person name="Cai X."/>
            <person name="Peng Y."/>
            <person name="Li M."/>
            <person name="Qiu Y."/>
            <person name="Wang Y."/>
            <person name="Xu L."/>
            <person name="Hou Q."/>
        </authorList>
    </citation>
    <scope>NUCLEOTIDE SEQUENCE</scope>
    <source>
        <strain evidence="4">NY0527</strain>
    </source>
</reference>
<keyword evidence="2" id="KW-0472">Membrane</keyword>
<evidence type="ECO:0000256" key="1">
    <source>
        <dbReference type="SAM" id="MobiDB-lite"/>
    </source>
</evidence>
<dbReference type="InterPro" id="IPR022603">
    <property type="entry name" value="DUF3152"/>
</dbReference>
<dbReference type="Pfam" id="PF11350">
    <property type="entry name" value="DUF3152"/>
    <property type="match status" value="1"/>
</dbReference>
<dbReference type="Proteomes" id="UP001211044">
    <property type="component" value="Chromosome"/>
</dbReference>
<keyword evidence="2" id="KW-1133">Transmembrane helix</keyword>